<dbReference type="AlphaFoldDB" id="A0A370TFJ5"/>
<keyword evidence="1" id="KW-0472">Membrane</keyword>
<protein>
    <submittedName>
        <fullName evidence="3">Uncharacterized protein</fullName>
    </submittedName>
</protein>
<keyword evidence="2" id="KW-0732">Signal</keyword>
<dbReference type="RefSeq" id="XP_031866951.1">
    <property type="nucleotide sequence ID" value="XM_032016660.1"/>
</dbReference>
<keyword evidence="4" id="KW-1185">Reference proteome</keyword>
<keyword evidence="1" id="KW-0812">Transmembrane</keyword>
<evidence type="ECO:0000313" key="3">
    <source>
        <dbReference type="EMBL" id="RDL33669.1"/>
    </source>
</evidence>
<name>A0A370TFJ5_9HELO</name>
<dbReference type="EMBL" id="NPIC01000008">
    <property type="protein sequence ID" value="RDL33669.1"/>
    <property type="molecule type" value="Genomic_DNA"/>
</dbReference>
<dbReference type="Proteomes" id="UP000254866">
    <property type="component" value="Unassembled WGS sequence"/>
</dbReference>
<feature type="signal peptide" evidence="2">
    <location>
        <begin position="1"/>
        <end position="18"/>
    </location>
</feature>
<feature type="transmembrane region" description="Helical" evidence="1">
    <location>
        <begin position="302"/>
        <end position="325"/>
    </location>
</feature>
<reference evidence="3 4" key="1">
    <citation type="journal article" date="2018" name="IMA Fungus">
        <title>IMA Genome-F 9: Draft genome sequence of Annulohypoxylon stygium, Aspergillus mulundensis, Berkeleyomyces basicola (syn. Thielaviopsis basicola), Ceratocystis smalleyi, two Cercospora beticola strains, Coleophoma cylindrospora, Fusarium fracticaudum, Phialophora cf. hyalina, and Morchella septimelata.</title>
        <authorList>
            <person name="Wingfield B.D."/>
            <person name="Bills G.F."/>
            <person name="Dong Y."/>
            <person name="Huang W."/>
            <person name="Nel W.J."/>
            <person name="Swalarsk-Parry B.S."/>
            <person name="Vaghefi N."/>
            <person name="Wilken P.M."/>
            <person name="An Z."/>
            <person name="de Beer Z.W."/>
            <person name="De Vos L."/>
            <person name="Chen L."/>
            <person name="Duong T.A."/>
            <person name="Gao Y."/>
            <person name="Hammerbacher A."/>
            <person name="Kikkert J.R."/>
            <person name="Li Y."/>
            <person name="Li H."/>
            <person name="Li K."/>
            <person name="Li Q."/>
            <person name="Liu X."/>
            <person name="Ma X."/>
            <person name="Naidoo K."/>
            <person name="Pethybridge S.J."/>
            <person name="Sun J."/>
            <person name="Steenkamp E.T."/>
            <person name="van der Nest M.A."/>
            <person name="van Wyk S."/>
            <person name="Wingfield M.J."/>
            <person name="Xiong C."/>
            <person name="Yue Q."/>
            <person name="Zhang X."/>
        </authorList>
    </citation>
    <scope>NUCLEOTIDE SEQUENCE [LARGE SCALE GENOMIC DNA]</scope>
    <source>
        <strain evidence="3 4">BP 5553</strain>
    </source>
</reference>
<evidence type="ECO:0000313" key="4">
    <source>
        <dbReference type="Proteomes" id="UP000254866"/>
    </source>
</evidence>
<evidence type="ECO:0000256" key="1">
    <source>
        <dbReference type="SAM" id="Phobius"/>
    </source>
</evidence>
<sequence>MRSHLSSMAIAMVSVAGAVTLGPRDIPNEIIYMSNCDTKGVLSSEMSYYKDYTNSRAGQQPEDIAVLNNLGTVVWEAPVGGNFKSGVSFTAKGLDINKNPGEQCGSGSNGFASFTCFREQDVLLYRDGDKTCNKIYSCSHSNHVEWTQTQASLSSDIVKIKDGHSGTDAFNTIFSVISGNHCSDAPQDIGGKCHISFTCQAPSDEILAAMANYLVQAVGPPIHPETVVTPPTCSGSIACLREALTPCCSQKVDQVASFPSTGKIDVFNRFADDPTHPSLQASLSYQVTCPAPPKCDLAICGFFAGAIGAIPGFGILGLIGAAVCLDCR</sequence>
<proteinExistence type="predicted"/>
<comment type="caution">
    <text evidence="3">The sequence shown here is derived from an EMBL/GenBank/DDBJ whole genome shotgun (WGS) entry which is preliminary data.</text>
</comment>
<gene>
    <name evidence="3" type="ORF">BP5553_08037</name>
</gene>
<organism evidence="3 4">
    <name type="scientific">Venustampulla echinocandica</name>
    <dbReference type="NCBI Taxonomy" id="2656787"/>
    <lineage>
        <taxon>Eukaryota</taxon>
        <taxon>Fungi</taxon>
        <taxon>Dikarya</taxon>
        <taxon>Ascomycota</taxon>
        <taxon>Pezizomycotina</taxon>
        <taxon>Leotiomycetes</taxon>
        <taxon>Helotiales</taxon>
        <taxon>Pleuroascaceae</taxon>
        <taxon>Venustampulla</taxon>
    </lineage>
</organism>
<evidence type="ECO:0000256" key="2">
    <source>
        <dbReference type="SAM" id="SignalP"/>
    </source>
</evidence>
<keyword evidence="1" id="KW-1133">Transmembrane helix</keyword>
<feature type="chain" id="PRO_5016596609" evidence="2">
    <location>
        <begin position="19"/>
        <end position="328"/>
    </location>
</feature>
<dbReference type="GeneID" id="43600886"/>
<dbReference type="STRING" id="2656787.A0A370TFJ5"/>
<accession>A0A370TFJ5</accession>
<dbReference type="OrthoDB" id="291007at2759"/>